<reference evidence="2" key="1">
    <citation type="journal article" date="2020" name="Phytopathology">
        <title>Genome Sequence Resources of Colletotrichum truncatum, C. plurivorum, C. musicola, and C. sojae: Four Species Pathogenic to Soybean (Glycine max).</title>
        <authorList>
            <person name="Rogerio F."/>
            <person name="Boufleur T.R."/>
            <person name="Ciampi-Guillardi M."/>
            <person name="Sukno S.A."/>
            <person name="Thon M.R."/>
            <person name="Massola Junior N.S."/>
            <person name="Baroncelli R."/>
        </authorList>
    </citation>
    <scope>NUCLEOTIDE SEQUENCE</scope>
    <source>
        <strain evidence="2">LFN0074</strain>
    </source>
</reference>
<evidence type="ECO:0000256" key="1">
    <source>
        <dbReference type="SAM" id="MobiDB-lite"/>
    </source>
</evidence>
<dbReference type="EMBL" id="WIGM01001203">
    <property type="protein sequence ID" value="KAF6803355.1"/>
    <property type="molecule type" value="Genomic_DNA"/>
</dbReference>
<keyword evidence="3" id="KW-1185">Reference proteome</keyword>
<organism evidence="2 3">
    <name type="scientific">Colletotrichum musicola</name>
    <dbReference type="NCBI Taxonomy" id="2175873"/>
    <lineage>
        <taxon>Eukaryota</taxon>
        <taxon>Fungi</taxon>
        <taxon>Dikarya</taxon>
        <taxon>Ascomycota</taxon>
        <taxon>Pezizomycotina</taxon>
        <taxon>Sordariomycetes</taxon>
        <taxon>Hypocreomycetidae</taxon>
        <taxon>Glomerellales</taxon>
        <taxon>Glomerellaceae</taxon>
        <taxon>Colletotrichum</taxon>
        <taxon>Colletotrichum orchidearum species complex</taxon>
    </lineage>
</organism>
<protein>
    <submittedName>
        <fullName evidence="2">Uncharacterized protein</fullName>
    </submittedName>
</protein>
<sequence length="357" mass="40173">MPSYVSYTDKLEPSASARRDGQLLRTLSHPASVQRAPNTATGEQSDRWELNRDPVSADHKMANSFARRQGDSFVHAGVPLVGNHAVYQAMDNCRPGDEYQEIRKMIFGPNVAIPSLSQVTHEMLQQEAQALRKELEKVETRVREHSPTMNASSTHGTGQDVDDGGAARDDHREAHREAAPEIRQAVDQNDALDSLAPMVDDIIQRLVSFRKRVLRQREIEELEAEAKVLMVAAKEWKAERRGHAGRLQCWWFGLTSFPSGSRALILTPKRIMKTNRHQIKTSTYTERCRTGEGFDCPDPEANELVRRVDNALKEAYKAAEILKKGDAELLALVEKMEAKVRSWQEEDEAAGVKPKSE</sequence>
<dbReference type="AlphaFoldDB" id="A0A8H6IZJ3"/>
<gene>
    <name evidence="2" type="ORF">CMUS01_15110</name>
</gene>
<feature type="compositionally biased region" description="Basic and acidic residues" evidence="1">
    <location>
        <begin position="165"/>
        <end position="180"/>
    </location>
</feature>
<evidence type="ECO:0000313" key="3">
    <source>
        <dbReference type="Proteomes" id="UP000639643"/>
    </source>
</evidence>
<feature type="compositionally biased region" description="Polar residues" evidence="1">
    <location>
        <begin position="147"/>
        <end position="157"/>
    </location>
</feature>
<evidence type="ECO:0000313" key="2">
    <source>
        <dbReference type="EMBL" id="KAF6803355.1"/>
    </source>
</evidence>
<comment type="caution">
    <text evidence="2">The sequence shown here is derived from an EMBL/GenBank/DDBJ whole genome shotgun (WGS) entry which is preliminary data.</text>
</comment>
<name>A0A8H6IZJ3_9PEZI</name>
<proteinExistence type="predicted"/>
<accession>A0A8H6IZJ3</accession>
<feature type="region of interest" description="Disordered" evidence="1">
    <location>
        <begin position="1"/>
        <end position="20"/>
    </location>
</feature>
<feature type="compositionally biased region" description="Basic and acidic residues" evidence="1">
    <location>
        <begin position="9"/>
        <end position="20"/>
    </location>
</feature>
<feature type="region of interest" description="Disordered" evidence="1">
    <location>
        <begin position="144"/>
        <end position="181"/>
    </location>
</feature>
<dbReference type="Proteomes" id="UP000639643">
    <property type="component" value="Unassembled WGS sequence"/>
</dbReference>